<organism evidence="1 2">
    <name type="scientific">Actinomadura montaniterrae</name>
    <dbReference type="NCBI Taxonomy" id="1803903"/>
    <lineage>
        <taxon>Bacteria</taxon>
        <taxon>Bacillati</taxon>
        <taxon>Actinomycetota</taxon>
        <taxon>Actinomycetes</taxon>
        <taxon>Streptosporangiales</taxon>
        <taxon>Thermomonosporaceae</taxon>
        <taxon>Actinomadura</taxon>
    </lineage>
</organism>
<dbReference type="InterPro" id="IPR036170">
    <property type="entry name" value="YezG-like_sf"/>
</dbReference>
<sequence>MTQPAGPAPGRGPLPYDQARYQELTRGIAVLLAQAAPSGWRRVDLRIMMTVAVSDAALTVAMDDGTTRPTEMPRDILDMAAELRSIMYRQDRGTWLSMRVMLDPPGSYYTSFNNDYDPHWEPDIPDDAYAQDLAAFPRAEENVPGWLRARTGRPELPPEPVRPLGPVEQKDLLEDVTSLLVDALPAGWQQADVYHNALGTHAETVSQLLMCNTHMPRLWTPPPAADALFGRLRRGMYADGLGTWFTARFLLTFPFSYQVEYTRDTEPRWKTRPEPSAYAEDLDLFPRTPDNTPAWLHPRT</sequence>
<dbReference type="SUPFAM" id="SSF160424">
    <property type="entry name" value="BH3703-like"/>
    <property type="match status" value="2"/>
</dbReference>
<comment type="caution">
    <text evidence="1">The sequence shown here is derived from an EMBL/GenBank/DDBJ whole genome shotgun (WGS) entry which is preliminary data.</text>
</comment>
<reference evidence="1 2" key="1">
    <citation type="submission" date="2019-09" db="EMBL/GenBank/DDBJ databases">
        <title>Actinomadura physcomitrii sp. nov., a novel actinomycete isolated from moss [Physcomitrium sphaericum (Ludw) Fuernr].</title>
        <authorList>
            <person name="Liu C."/>
            <person name="Zhuang X."/>
        </authorList>
    </citation>
    <scope>NUCLEOTIDE SEQUENCE [LARGE SCALE GENOMIC DNA]</scope>
    <source>
        <strain evidence="1 2">CYP1-1B</strain>
    </source>
</reference>
<protein>
    <submittedName>
        <fullName evidence="1">Uncharacterized protein</fullName>
    </submittedName>
</protein>
<dbReference type="RefSeq" id="WP_151543146.1">
    <property type="nucleotide sequence ID" value="NZ_WBMR01000094.1"/>
</dbReference>
<keyword evidence="2" id="KW-1185">Reference proteome</keyword>
<dbReference type="Proteomes" id="UP000483004">
    <property type="component" value="Unassembled WGS sequence"/>
</dbReference>
<dbReference type="AlphaFoldDB" id="A0A6L3VVH2"/>
<name>A0A6L3VVH2_9ACTN</name>
<evidence type="ECO:0000313" key="2">
    <source>
        <dbReference type="Proteomes" id="UP000483004"/>
    </source>
</evidence>
<evidence type="ECO:0000313" key="1">
    <source>
        <dbReference type="EMBL" id="KAB2374366.1"/>
    </source>
</evidence>
<dbReference type="EMBL" id="WBMR01000094">
    <property type="protein sequence ID" value="KAB2374366.1"/>
    <property type="molecule type" value="Genomic_DNA"/>
</dbReference>
<dbReference type="OrthoDB" id="6957847at2"/>
<proteinExistence type="predicted"/>
<accession>A0A6L3VVH2</accession>
<gene>
    <name evidence="1" type="ORF">F9B16_27710</name>
</gene>